<feature type="region of interest" description="Disordered" evidence="1">
    <location>
        <begin position="1"/>
        <end position="322"/>
    </location>
</feature>
<sequence length="744" mass="79529">MFAAAAPLPYYSSYGYSASRSKKALKGSTKDANTDTTSRPDTRSNPSDGNAGAMLEPAIEGPPSSEKIRALNKQVQRASAANSSSQPSSLRSFATDSPSWEQTLEHVALSRHSSQRSTSSSMPSRPESVQLFGKTIFSRRSKARRESSANSSSGSSLYSGEVPLDAPAQSSKEQYVSGIFGRIKGPKIDTVAARARSNSAASRKLQISGPYNFQHVSHSRRDQPHVSPGRGQEPPSPAQQPQGVDVFAPHGSLEPSMPVSPRGGIPQPPPRSPADLSPTSTSPPVPPRMSSRMSARPDAWDAAVSDRPSTSGGFRQPQPFTIAEDTPAVPRDVVGSQPLSLDTAGIPLHAITTPGDAAWPLPSASASFSYEAALADVPEEEEHVAAARRSRLSLASNSSSLRGSQSVPLLRLSAQLQAAARQRPPSGASDTLGRFDVLAARRASKGVVNEDPADSHARESWEDDIDYCYEHEAEADCNFVWERPSLELVREESGHTSYSYLADDVEDYMGSSDRNMTSLMPVPATHFDMPVFGSVSPGLGGSSSQMVHPTMGNSTPVTFKESHGFNLSPSLLIPGDFQRQMSLSGSGSGSRGTETRQDDAVSPTHVDARHAETSPAALSPGERHISTNSNFTAPTRYTGSTTFEGWDPKVLEASEPLPSMQYDDATELASPKSFTAPRSPLSEPGDMMSHSTGDIRDELSKPDDMVQHPTKPRHRRQRANTTSLLNPPAGGYALFPPAYSGNRV</sequence>
<protein>
    <recommendedName>
        <fullName evidence="4">CRIB domain-containing protein</fullName>
    </recommendedName>
</protein>
<feature type="compositionally biased region" description="Low complexity" evidence="1">
    <location>
        <begin position="1"/>
        <end position="19"/>
    </location>
</feature>
<dbReference type="OrthoDB" id="5237293at2759"/>
<organism evidence="2 3">
    <name type="scientific">Plectosphaerella cucumerina</name>
    <dbReference type="NCBI Taxonomy" id="40658"/>
    <lineage>
        <taxon>Eukaryota</taxon>
        <taxon>Fungi</taxon>
        <taxon>Dikarya</taxon>
        <taxon>Ascomycota</taxon>
        <taxon>Pezizomycotina</taxon>
        <taxon>Sordariomycetes</taxon>
        <taxon>Hypocreomycetidae</taxon>
        <taxon>Glomerellales</taxon>
        <taxon>Plectosphaerellaceae</taxon>
        <taxon>Plectosphaerella</taxon>
    </lineage>
</organism>
<evidence type="ECO:0000256" key="1">
    <source>
        <dbReference type="SAM" id="MobiDB-lite"/>
    </source>
</evidence>
<feature type="compositionally biased region" description="Polar residues" evidence="1">
    <location>
        <begin position="626"/>
        <end position="643"/>
    </location>
</feature>
<feature type="region of interest" description="Disordered" evidence="1">
    <location>
        <begin position="668"/>
        <end position="744"/>
    </location>
</feature>
<comment type="caution">
    <text evidence="2">The sequence shown here is derived from an EMBL/GenBank/DDBJ whole genome shotgun (WGS) entry which is preliminary data.</text>
</comment>
<evidence type="ECO:0000313" key="3">
    <source>
        <dbReference type="Proteomes" id="UP000813385"/>
    </source>
</evidence>
<accession>A0A8K0WYK1</accession>
<evidence type="ECO:0008006" key="4">
    <source>
        <dbReference type="Google" id="ProtNLM"/>
    </source>
</evidence>
<feature type="compositionally biased region" description="Low complexity" evidence="1">
    <location>
        <begin position="148"/>
        <end position="159"/>
    </location>
</feature>
<feature type="compositionally biased region" description="Low complexity" evidence="1">
    <location>
        <begin position="288"/>
        <end position="297"/>
    </location>
</feature>
<proteinExistence type="predicted"/>
<dbReference type="AlphaFoldDB" id="A0A8K0WYK1"/>
<feature type="compositionally biased region" description="Basic and acidic residues" evidence="1">
    <location>
        <begin position="693"/>
        <end position="706"/>
    </location>
</feature>
<evidence type="ECO:0000313" key="2">
    <source>
        <dbReference type="EMBL" id="KAH7349503.1"/>
    </source>
</evidence>
<reference evidence="2" key="1">
    <citation type="journal article" date="2021" name="Nat. Commun.">
        <title>Genetic determinants of endophytism in the Arabidopsis root mycobiome.</title>
        <authorList>
            <person name="Mesny F."/>
            <person name="Miyauchi S."/>
            <person name="Thiergart T."/>
            <person name="Pickel B."/>
            <person name="Atanasova L."/>
            <person name="Karlsson M."/>
            <person name="Huettel B."/>
            <person name="Barry K.W."/>
            <person name="Haridas S."/>
            <person name="Chen C."/>
            <person name="Bauer D."/>
            <person name="Andreopoulos W."/>
            <person name="Pangilinan J."/>
            <person name="LaButti K."/>
            <person name="Riley R."/>
            <person name="Lipzen A."/>
            <person name="Clum A."/>
            <person name="Drula E."/>
            <person name="Henrissat B."/>
            <person name="Kohler A."/>
            <person name="Grigoriev I.V."/>
            <person name="Martin F.M."/>
            <person name="Hacquard S."/>
        </authorList>
    </citation>
    <scope>NUCLEOTIDE SEQUENCE</scope>
    <source>
        <strain evidence="2">MPI-CAGE-AT-0016</strain>
    </source>
</reference>
<name>A0A8K0WYK1_9PEZI</name>
<feature type="compositionally biased region" description="Low complexity" evidence="1">
    <location>
        <begin position="192"/>
        <end position="203"/>
    </location>
</feature>
<dbReference type="EMBL" id="JAGPXD010000006">
    <property type="protein sequence ID" value="KAH7349503.1"/>
    <property type="molecule type" value="Genomic_DNA"/>
</dbReference>
<feature type="region of interest" description="Disordered" evidence="1">
    <location>
        <begin position="578"/>
        <end position="648"/>
    </location>
</feature>
<feature type="compositionally biased region" description="Basic and acidic residues" evidence="1">
    <location>
        <begin position="28"/>
        <end position="42"/>
    </location>
</feature>
<dbReference type="Proteomes" id="UP000813385">
    <property type="component" value="Unassembled WGS sequence"/>
</dbReference>
<feature type="compositionally biased region" description="Low complexity" evidence="1">
    <location>
        <begin position="78"/>
        <end position="94"/>
    </location>
</feature>
<gene>
    <name evidence="2" type="ORF">B0T11DRAFT_232105</name>
</gene>
<keyword evidence="3" id="KW-1185">Reference proteome</keyword>
<feature type="compositionally biased region" description="Low complexity" evidence="1">
    <location>
        <begin position="110"/>
        <end position="128"/>
    </location>
</feature>